<dbReference type="Proteomes" id="UP000294003">
    <property type="component" value="Unassembled WGS sequence"/>
</dbReference>
<keyword evidence="2" id="KW-1185">Reference proteome</keyword>
<gene>
    <name evidence="1" type="ORF">DL762_009741</name>
</gene>
<sequence>MRRSEATLTWRGWQYVGSNLRSGAFCVPSDILSQRHLLVNKTELYVESLPLHNYDSQQQQDVYLRAIPAGNLVSLRLSRPDPPLTTRLEPLKRLLLRARRLRVLDYRDRGQGTHFRFDSASEGEGGEGEECQTLPPLEDLTLQSYDWNHGADAAARHWDFSRLRALRLVDVPAFNFLSSVDPERLAGLHTLRCDDFSAHLPVDRRADATRALRQLVGRIRALRVLEVTCHTHLFLPPTAAAATASSSPEHHNDDDPLLRHAPTLRTLRIRDHAGAGFSDEAAPPCPTLRAGYARRLTRRLRGLRSLELDFDARACDDPRGFLRALGAFPRLETLTLHVRTVLRPAGLFDDDDEEGGYPTSPADPRHHYHCRAGTPADPDRDAAQRTLAALVQARKEAGAAPWRRIALVVGGWRPVLGVRRGGEVWRALNARGVFAERCFVLERAGDGDGDAMLLREEVARRAEA</sequence>
<evidence type="ECO:0000313" key="1">
    <source>
        <dbReference type="EMBL" id="RYO76640.1"/>
    </source>
</evidence>
<evidence type="ECO:0008006" key="3">
    <source>
        <dbReference type="Google" id="ProtNLM"/>
    </source>
</evidence>
<organism evidence="1 2">
    <name type="scientific">Monosporascus cannonballus</name>
    <dbReference type="NCBI Taxonomy" id="155416"/>
    <lineage>
        <taxon>Eukaryota</taxon>
        <taxon>Fungi</taxon>
        <taxon>Dikarya</taxon>
        <taxon>Ascomycota</taxon>
        <taxon>Pezizomycotina</taxon>
        <taxon>Sordariomycetes</taxon>
        <taxon>Xylariomycetidae</taxon>
        <taxon>Xylariales</taxon>
        <taxon>Xylariales incertae sedis</taxon>
        <taxon>Monosporascus</taxon>
    </lineage>
</organism>
<reference evidence="1 2" key="1">
    <citation type="submission" date="2018-06" db="EMBL/GenBank/DDBJ databases">
        <title>Complete Genomes of Monosporascus.</title>
        <authorList>
            <person name="Robinson A.J."/>
            <person name="Natvig D.O."/>
        </authorList>
    </citation>
    <scope>NUCLEOTIDE SEQUENCE [LARGE SCALE GENOMIC DNA]</scope>
    <source>
        <strain evidence="1 2">CBS 609.92</strain>
    </source>
</reference>
<name>A0ABY0GSI6_9PEZI</name>
<proteinExistence type="predicted"/>
<evidence type="ECO:0000313" key="2">
    <source>
        <dbReference type="Proteomes" id="UP000294003"/>
    </source>
</evidence>
<dbReference type="EMBL" id="QJNS01000569">
    <property type="protein sequence ID" value="RYO76640.1"/>
    <property type="molecule type" value="Genomic_DNA"/>
</dbReference>
<comment type="caution">
    <text evidence="1">The sequence shown here is derived from an EMBL/GenBank/DDBJ whole genome shotgun (WGS) entry which is preliminary data.</text>
</comment>
<protein>
    <recommendedName>
        <fullName evidence="3">FHA domain-containing protein</fullName>
    </recommendedName>
</protein>
<accession>A0ABY0GSI6</accession>